<dbReference type="InterPro" id="IPR050700">
    <property type="entry name" value="YIM1/Zinc_Alcohol_DH_Fams"/>
</dbReference>
<dbReference type="Gene3D" id="3.40.50.720">
    <property type="entry name" value="NAD(P)-binding Rossmann-like Domain"/>
    <property type="match status" value="1"/>
</dbReference>
<keyword evidence="3" id="KW-1185">Reference proteome</keyword>
<proteinExistence type="predicted"/>
<name>A0ABP7ZZH1_9MICO</name>
<dbReference type="EMBL" id="BAABBW010000003">
    <property type="protein sequence ID" value="GAA4174000.1"/>
    <property type="molecule type" value="Genomic_DNA"/>
</dbReference>
<dbReference type="InterPro" id="IPR020843">
    <property type="entry name" value="ER"/>
</dbReference>
<evidence type="ECO:0000313" key="2">
    <source>
        <dbReference type="EMBL" id="GAA4174000.1"/>
    </source>
</evidence>
<protein>
    <submittedName>
        <fullName evidence="2">NADP-dependent oxidoreductase</fullName>
    </submittedName>
</protein>
<dbReference type="Pfam" id="PF13602">
    <property type="entry name" value="ADH_zinc_N_2"/>
    <property type="match status" value="1"/>
</dbReference>
<accession>A0ABP7ZZH1</accession>
<dbReference type="InterPro" id="IPR036291">
    <property type="entry name" value="NAD(P)-bd_dom_sf"/>
</dbReference>
<dbReference type="PANTHER" id="PTHR11695:SF294">
    <property type="entry name" value="RETICULON-4-INTERACTING PROTEIN 1, MITOCHONDRIAL"/>
    <property type="match status" value="1"/>
</dbReference>
<comment type="caution">
    <text evidence="2">The sequence shown here is derived from an EMBL/GenBank/DDBJ whole genome shotgun (WGS) entry which is preliminary data.</text>
</comment>
<dbReference type="SMART" id="SM00829">
    <property type="entry name" value="PKS_ER"/>
    <property type="match status" value="1"/>
</dbReference>
<evidence type="ECO:0000259" key="1">
    <source>
        <dbReference type="SMART" id="SM00829"/>
    </source>
</evidence>
<sequence>MEVHAVTDLMTAAVLERFGGPGEFKLTRIPRPTRINDELLIEIHAAGVNPLDAKTRVGQGVSAAVDSLPTVLGHDFSGVVVESPYDAHPLQPGDAVYGFIPVPRYSGSYAGYASVPSLCVAPKPVGLSHTEAAAVPVAALTAWGVVTTVAKAHERQRILIHAAAGGVGHFAVQFAAYFGAHVIATASTRNLEWVRSLGARETIDHTTHHFEDELEDVDVVIDLVGNLTHQVATKSLKVLRKNGLIVSVPSGSWPTMHEEAAAAGVRATGYRVTPDAATLAVISRLLEQGSVRPHIDEIFPLRDVSAAHERIETGHVRGKLVLDTTVLP</sequence>
<dbReference type="CDD" id="cd05289">
    <property type="entry name" value="MDR_like_2"/>
    <property type="match status" value="1"/>
</dbReference>
<dbReference type="PANTHER" id="PTHR11695">
    <property type="entry name" value="ALCOHOL DEHYDROGENASE RELATED"/>
    <property type="match status" value="1"/>
</dbReference>
<dbReference type="Pfam" id="PF08240">
    <property type="entry name" value="ADH_N"/>
    <property type="match status" value="1"/>
</dbReference>
<dbReference type="SUPFAM" id="SSF51735">
    <property type="entry name" value="NAD(P)-binding Rossmann-fold domains"/>
    <property type="match status" value="1"/>
</dbReference>
<dbReference type="InterPro" id="IPR013154">
    <property type="entry name" value="ADH-like_N"/>
</dbReference>
<organism evidence="2 3">
    <name type="scientific">Gryllotalpicola koreensis</name>
    <dbReference type="NCBI Taxonomy" id="993086"/>
    <lineage>
        <taxon>Bacteria</taxon>
        <taxon>Bacillati</taxon>
        <taxon>Actinomycetota</taxon>
        <taxon>Actinomycetes</taxon>
        <taxon>Micrococcales</taxon>
        <taxon>Microbacteriaceae</taxon>
        <taxon>Gryllotalpicola</taxon>
    </lineage>
</organism>
<evidence type="ECO:0000313" key="3">
    <source>
        <dbReference type="Proteomes" id="UP001501079"/>
    </source>
</evidence>
<gene>
    <name evidence="2" type="ORF">GCM10022287_17160</name>
</gene>
<dbReference type="SUPFAM" id="SSF50129">
    <property type="entry name" value="GroES-like"/>
    <property type="match status" value="1"/>
</dbReference>
<dbReference type="InterPro" id="IPR011032">
    <property type="entry name" value="GroES-like_sf"/>
</dbReference>
<dbReference type="Proteomes" id="UP001501079">
    <property type="component" value="Unassembled WGS sequence"/>
</dbReference>
<dbReference type="Gene3D" id="3.90.180.10">
    <property type="entry name" value="Medium-chain alcohol dehydrogenases, catalytic domain"/>
    <property type="match status" value="1"/>
</dbReference>
<feature type="domain" description="Enoyl reductase (ER)" evidence="1">
    <location>
        <begin position="19"/>
        <end position="322"/>
    </location>
</feature>
<reference evidence="3" key="1">
    <citation type="journal article" date="2019" name="Int. J. Syst. Evol. Microbiol.">
        <title>The Global Catalogue of Microorganisms (GCM) 10K type strain sequencing project: providing services to taxonomists for standard genome sequencing and annotation.</title>
        <authorList>
            <consortium name="The Broad Institute Genomics Platform"/>
            <consortium name="The Broad Institute Genome Sequencing Center for Infectious Disease"/>
            <person name="Wu L."/>
            <person name="Ma J."/>
        </authorList>
    </citation>
    <scope>NUCLEOTIDE SEQUENCE [LARGE SCALE GENOMIC DNA]</scope>
    <source>
        <strain evidence="3">JCM 17591</strain>
    </source>
</reference>